<accession>A0A915Z6G8</accession>
<dbReference type="AlphaFoldDB" id="A0A915Z6G8"/>
<sequence length="130" mass="15676">MEQKRIPNKEVALKFLSNSQNNDITNEFLNEIKSYFAEYDKIIKIYGISQSPATKDYIIVLQNDNLQYTTDEFLNEIKTYIDEKHTRDWAIESYRLFLNYENYRESRFNNIVKVYGISQTPDSKDYIMWK</sequence>
<evidence type="ECO:0000313" key="1">
    <source>
        <dbReference type="EMBL" id="CAB5364642.1"/>
    </source>
</evidence>
<comment type="caution">
    <text evidence="1">The sequence shown here is derived from an EMBL/GenBank/DDBJ whole genome shotgun (WGS) entry which is preliminary data.</text>
</comment>
<evidence type="ECO:0000313" key="2">
    <source>
        <dbReference type="Proteomes" id="UP000684084"/>
    </source>
</evidence>
<dbReference type="EMBL" id="CAGKOT010000020">
    <property type="protein sequence ID" value="CAB5364642.1"/>
    <property type="molecule type" value="Genomic_DNA"/>
</dbReference>
<protein>
    <submittedName>
        <fullName evidence="1">Uncharacterized protein</fullName>
    </submittedName>
</protein>
<name>A0A915Z6G8_9GLOM</name>
<gene>
    <name evidence="1" type="ORF">CHRIB12_LOCUS10043</name>
</gene>
<reference evidence="1" key="1">
    <citation type="submission" date="2020-05" db="EMBL/GenBank/DDBJ databases">
        <authorList>
            <person name="Rincon C."/>
            <person name="Sanders R I."/>
            <person name="Robbins C."/>
            <person name="Chaturvedi A."/>
        </authorList>
    </citation>
    <scope>NUCLEOTIDE SEQUENCE</scope>
    <source>
        <strain evidence="1">CHB12</strain>
    </source>
</reference>
<dbReference type="OrthoDB" id="10471309at2759"/>
<proteinExistence type="predicted"/>
<dbReference type="Proteomes" id="UP000684084">
    <property type="component" value="Unassembled WGS sequence"/>
</dbReference>
<organism evidence="1 2">
    <name type="scientific">Rhizophagus irregularis</name>
    <dbReference type="NCBI Taxonomy" id="588596"/>
    <lineage>
        <taxon>Eukaryota</taxon>
        <taxon>Fungi</taxon>
        <taxon>Fungi incertae sedis</taxon>
        <taxon>Mucoromycota</taxon>
        <taxon>Glomeromycotina</taxon>
        <taxon>Glomeromycetes</taxon>
        <taxon>Glomerales</taxon>
        <taxon>Glomeraceae</taxon>
        <taxon>Rhizophagus</taxon>
    </lineage>
</organism>